<dbReference type="Gene3D" id="2.60.120.10">
    <property type="entry name" value="Jelly Rolls"/>
    <property type="match status" value="1"/>
</dbReference>
<dbReference type="InterPro" id="IPR018060">
    <property type="entry name" value="HTH_AraC"/>
</dbReference>
<dbReference type="GO" id="GO:0003700">
    <property type="term" value="F:DNA-binding transcription factor activity"/>
    <property type="evidence" value="ECO:0007669"/>
    <property type="project" value="InterPro"/>
</dbReference>
<dbReference type="AlphaFoldDB" id="A0AAE3SHL5"/>
<dbReference type="SMART" id="SM00342">
    <property type="entry name" value="HTH_ARAC"/>
    <property type="match status" value="1"/>
</dbReference>
<sequence length="266" mass="30552">MSKTSFLRKVNTNKDLFYVAHEGIEKNFPIHSHNKHQLYYLEGGAAYFNTPRKSFFVPANHFLWIPAGLEHNIIFRTKAKMVHNIYIPTILKTSNPSLETNAGIYPVTNLLAEMINYTLSWKGEIGNDDQEKFQFLITLNNVIASAANLPLPIALPTTNNESLSEIVKYIHRNIDQPLSLDYIAEKFSYSTRTLSRLFQNNLNTSFLQYVKLTRIIKAMELLLQTDLSISEITFKCGYNNLSSFSYVFHKTVNISPADFRKKTKSK</sequence>
<evidence type="ECO:0000313" key="6">
    <source>
        <dbReference type="Proteomes" id="UP001209229"/>
    </source>
</evidence>
<keyword evidence="2" id="KW-0238">DNA-binding</keyword>
<dbReference type="Proteomes" id="UP001209229">
    <property type="component" value="Unassembled WGS sequence"/>
</dbReference>
<dbReference type="GO" id="GO:0043565">
    <property type="term" value="F:sequence-specific DNA binding"/>
    <property type="evidence" value="ECO:0007669"/>
    <property type="project" value="InterPro"/>
</dbReference>
<dbReference type="EMBL" id="JAPDPJ010000193">
    <property type="protein sequence ID" value="MCW3789748.1"/>
    <property type="molecule type" value="Genomic_DNA"/>
</dbReference>
<dbReference type="PANTHER" id="PTHR11019">
    <property type="entry name" value="HTH-TYPE TRANSCRIPTIONAL REGULATOR NIMR"/>
    <property type="match status" value="1"/>
</dbReference>
<dbReference type="Gene3D" id="1.10.10.60">
    <property type="entry name" value="Homeodomain-like"/>
    <property type="match status" value="2"/>
</dbReference>
<protein>
    <submittedName>
        <fullName evidence="5">AraC family transcriptional regulator</fullName>
    </submittedName>
</protein>
<keyword evidence="6" id="KW-1185">Reference proteome</keyword>
<dbReference type="InterPro" id="IPR014710">
    <property type="entry name" value="RmlC-like_jellyroll"/>
</dbReference>
<comment type="caution">
    <text evidence="5">The sequence shown here is derived from an EMBL/GenBank/DDBJ whole genome shotgun (WGS) entry which is preliminary data.</text>
</comment>
<dbReference type="InterPro" id="IPR011051">
    <property type="entry name" value="RmlC_Cupin_sf"/>
</dbReference>
<evidence type="ECO:0000259" key="4">
    <source>
        <dbReference type="PROSITE" id="PS01124"/>
    </source>
</evidence>
<evidence type="ECO:0000256" key="2">
    <source>
        <dbReference type="ARBA" id="ARBA00023125"/>
    </source>
</evidence>
<dbReference type="Pfam" id="PF02311">
    <property type="entry name" value="AraC_binding"/>
    <property type="match status" value="1"/>
</dbReference>
<dbReference type="Pfam" id="PF12833">
    <property type="entry name" value="HTH_18"/>
    <property type="match status" value="1"/>
</dbReference>
<evidence type="ECO:0000256" key="3">
    <source>
        <dbReference type="ARBA" id="ARBA00023163"/>
    </source>
</evidence>
<dbReference type="InterPro" id="IPR009057">
    <property type="entry name" value="Homeodomain-like_sf"/>
</dbReference>
<evidence type="ECO:0000256" key="1">
    <source>
        <dbReference type="ARBA" id="ARBA00023015"/>
    </source>
</evidence>
<feature type="domain" description="HTH araC/xylS-type" evidence="4">
    <location>
        <begin position="164"/>
        <end position="262"/>
    </location>
</feature>
<evidence type="ECO:0000313" key="5">
    <source>
        <dbReference type="EMBL" id="MCW3789748.1"/>
    </source>
</evidence>
<dbReference type="SUPFAM" id="SSF51182">
    <property type="entry name" value="RmlC-like cupins"/>
    <property type="match status" value="1"/>
</dbReference>
<name>A0AAE3SHL5_9BACT</name>
<dbReference type="PANTHER" id="PTHR11019:SF199">
    <property type="entry name" value="HTH-TYPE TRANSCRIPTIONAL REGULATOR NIMR"/>
    <property type="match status" value="1"/>
</dbReference>
<dbReference type="SUPFAM" id="SSF46689">
    <property type="entry name" value="Homeodomain-like"/>
    <property type="match status" value="2"/>
</dbReference>
<keyword evidence="3" id="KW-0804">Transcription</keyword>
<keyword evidence="1" id="KW-0805">Transcription regulation</keyword>
<organism evidence="5 6">
    <name type="scientific">Plebeiibacterium sediminum</name>
    <dbReference type="NCBI Taxonomy" id="2992112"/>
    <lineage>
        <taxon>Bacteria</taxon>
        <taxon>Pseudomonadati</taxon>
        <taxon>Bacteroidota</taxon>
        <taxon>Bacteroidia</taxon>
        <taxon>Marinilabiliales</taxon>
        <taxon>Marinilabiliaceae</taxon>
        <taxon>Plebeiibacterium</taxon>
    </lineage>
</organism>
<dbReference type="PROSITE" id="PS01124">
    <property type="entry name" value="HTH_ARAC_FAMILY_2"/>
    <property type="match status" value="1"/>
</dbReference>
<gene>
    <name evidence="5" type="ORF">OM075_25030</name>
</gene>
<dbReference type="InterPro" id="IPR003313">
    <property type="entry name" value="AraC-bd"/>
</dbReference>
<accession>A0AAE3SHL5</accession>
<dbReference type="RefSeq" id="WP_301193293.1">
    <property type="nucleotide sequence ID" value="NZ_JAPDPJ010000193.1"/>
</dbReference>
<reference evidence="5" key="1">
    <citation type="submission" date="2022-10" db="EMBL/GenBank/DDBJ databases">
        <authorList>
            <person name="Yu W.X."/>
        </authorList>
    </citation>
    <scope>NUCLEOTIDE SEQUENCE</scope>
    <source>
        <strain evidence="5">AAT</strain>
    </source>
</reference>
<proteinExistence type="predicted"/>